<reference evidence="1 2" key="1">
    <citation type="journal article" date="2007" name="PLoS Genet.">
        <title>Patterns and implications of gene gain and loss in the evolution of Prochlorococcus.</title>
        <authorList>
            <person name="Kettler G.C."/>
            <person name="Martiny A.C."/>
            <person name="Huang K."/>
            <person name="Zucker J."/>
            <person name="Coleman M.L."/>
            <person name="Rodrigue S."/>
            <person name="Chen F."/>
            <person name="Lapidus A."/>
            <person name="Ferriera S."/>
            <person name="Johnson J."/>
            <person name="Steglich C."/>
            <person name="Church G.M."/>
            <person name="Richardson P."/>
            <person name="Chisholm S.W."/>
        </authorList>
    </citation>
    <scope>NUCLEOTIDE SEQUENCE [LARGE SCALE GENOMIC DNA]</scope>
    <source>
        <strain evidence="1 2">MIT 9303</strain>
    </source>
</reference>
<dbReference type="KEGG" id="pmf:P9303_28771"/>
<accession>A2CDP7</accession>
<gene>
    <name evidence="1" type="ordered locus">P9303_28771</name>
</gene>
<organism evidence="1 2">
    <name type="scientific">Prochlorococcus marinus (strain MIT 9303)</name>
    <dbReference type="NCBI Taxonomy" id="59922"/>
    <lineage>
        <taxon>Bacteria</taxon>
        <taxon>Bacillati</taxon>
        <taxon>Cyanobacteriota</taxon>
        <taxon>Cyanophyceae</taxon>
        <taxon>Synechococcales</taxon>
        <taxon>Prochlorococcaceae</taxon>
        <taxon>Prochlorococcus</taxon>
    </lineage>
</organism>
<dbReference type="STRING" id="59922.P9303_28771"/>
<sequence length="56" mass="6625">MVAIQKKSKQYLPFDARMSSSSNNRNGFHRKAQEVHCLVPKNTWTQRLWIALVYVF</sequence>
<dbReference type="Proteomes" id="UP000002274">
    <property type="component" value="Chromosome"/>
</dbReference>
<dbReference type="HOGENOM" id="CLU_3010691_0_0_3"/>
<proteinExistence type="predicted"/>
<name>A2CDP7_PROM3</name>
<protein>
    <submittedName>
        <fullName evidence="1">Uncharacterized protein</fullName>
    </submittedName>
</protein>
<dbReference type="AlphaFoldDB" id="A2CDP7"/>
<evidence type="ECO:0000313" key="2">
    <source>
        <dbReference type="Proteomes" id="UP000002274"/>
    </source>
</evidence>
<evidence type="ECO:0000313" key="1">
    <source>
        <dbReference type="EMBL" id="ABM79607.1"/>
    </source>
</evidence>
<dbReference type="EMBL" id="CP000554">
    <property type="protein sequence ID" value="ABM79607.1"/>
    <property type="molecule type" value="Genomic_DNA"/>
</dbReference>